<organism evidence="2 3">
    <name type="scientific">Nitrosomonas aestuarii</name>
    <dbReference type="NCBI Taxonomy" id="52441"/>
    <lineage>
        <taxon>Bacteria</taxon>
        <taxon>Pseudomonadati</taxon>
        <taxon>Pseudomonadota</taxon>
        <taxon>Betaproteobacteria</taxon>
        <taxon>Nitrosomonadales</taxon>
        <taxon>Nitrosomonadaceae</taxon>
        <taxon>Nitrosomonas</taxon>
    </lineage>
</organism>
<dbReference type="RefSeq" id="WP_090699975.1">
    <property type="nucleotide sequence ID" value="NZ_FOSP01000015.1"/>
</dbReference>
<dbReference type="AlphaFoldDB" id="A0A1I4CG23"/>
<reference evidence="3" key="1">
    <citation type="submission" date="2016-10" db="EMBL/GenBank/DDBJ databases">
        <authorList>
            <person name="Varghese N."/>
            <person name="Submissions S."/>
        </authorList>
    </citation>
    <scope>NUCLEOTIDE SEQUENCE [LARGE SCALE GENOMIC DNA]</scope>
    <source>
        <strain evidence="3">Nm69</strain>
    </source>
</reference>
<accession>A0A1I4CG23</accession>
<evidence type="ECO:0000259" key="1">
    <source>
        <dbReference type="Pfam" id="PF00535"/>
    </source>
</evidence>
<dbReference type="InterPro" id="IPR029044">
    <property type="entry name" value="Nucleotide-diphossugar_trans"/>
</dbReference>
<dbReference type="OrthoDB" id="9771846at2"/>
<name>A0A1I4CG23_9PROT</name>
<dbReference type="Pfam" id="PF00535">
    <property type="entry name" value="Glycos_transf_2"/>
    <property type="match status" value="1"/>
</dbReference>
<keyword evidence="2" id="KW-0808">Transferase</keyword>
<evidence type="ECO:0000313" key="2">
    <source>
        <dbReference type="EMBL" id="SFK79239.1"/>
    </source>
</evidence>
<dbReference type="PANTHER" id="PTHR43179">
    <property type="entry name" value="RHAMNOSYLTRANSFERASE WBBL"/>
    <property type="match status" value="1"/>
</dbReference>
<proteinExistence type="predicted"/>
<sequence>MISIILVNYKTNDQLLDAVASVLTQITADPLEVIVVDNSPADTAYTSLAAQLPHNVTYIQNNKNIGFAKACNQAFDYSNGEFILLLNPDARLLPSALSKLTESLKQHPDAGAVGPRVYWDDDCRFLMPPSTYPSIASFYKEAISRLHPLMSQYSSIDFRKKALQAWTCNTLVPVEALSGGHILIRREAILKCGGLFDPRFFMYWEDTDLMHRLKKAGYRLYLEPEAKCLHYYTHAHTKDHLIAQGWSIFQLKHFRHNKRFRFVNWINKQLPPAATPDIMPITVKHEKLIFPVPSELQHAWLLELGTSPQLIPAIGHFGSGPTAEVDTSLFQRLQDKIYFARLSEPVSRPDLIYYWQWQGYPSKTY</sequence>
<dbReference type="CDD" id="cd04186">
    <property type="entry name" value="GT_2_like_c"/>
    <property type="match status" value="1"/>
</dbReference>
<dbReference type="InterPro" id="IPR001173">
    <property type="entry name" value="Glyco_trans_2-like"/>
</dbReference>
<gene>
    <name evidence="2" type="ORF">SAMN05216302_101565</name>
</gene>
<dbReference type="SUPFAM" id="SSF53448">
    <property type="entry name" value="Nucleotide-diphospho-sugar transferases"/>
    <property type="match status" value="1"/>
</dbReference>
<feature type="domain" description="Glycosyltransferase 2-like" evidence="1">
    <location>
        <begin position="3"/>
        <end position="144"/>
    </location>
</feature>
<dbReference type="EMBL" id="FOSP01000015">
    <property type="protein sequence ID" value="SFK79239.1"/>
    <property type="molecule type" value="Genomic_DNA"/>
</dbReference>
<dbReference type="Proteomes" id="UP000199533">
    <property type="component" value="Unassembled WGS sequence"/>
</dbReference>
<dbReference type="GO" id="GO:0016740">
    <property type="term" value="F:transferase activity"/>
    <property type="evidence" value="ECO:0007669"/>
    <property type="project" value="UniProtKB-KW"/>
</dbReference>
<keyword evidence="3" id="KW-1185">Reference proteome</keyword>
<protein>
    <submittedName>
        <fullName evidence="2">Glycosyltransferase, GT2 family</fullName>
    </submittedName>
</protein>
<dbReference type="STRING" id="52441.SAMN05216302_101565"/>
<dbReference type="PANTHER" id="PTHR43179:SF7">
    <property type="entry name" value="RHAMNOSYLTRANSFERASE WBBL"/>
    <property type="match status" value="1"/>
</dbReference>
<dbReference type="Gene3D" id="3.90.550.10">
    <property type="entry name" value="Spore Coat Polysaccharide Biosynthesis Protein SpsA, Chain A"/>
    <property type="match status" value="1"/>
</dbReference>
<evidence type="ECO:0000313" key="3">
    <source>
        <dbReference type="Proteomes" id="UP000199533"/>
    </source>
</evidence>